<keyword evidence="6 8" id="KW-1133">Transmembrane helix</keyword>
<gene>
    <name evidence="9" type="ORF">ENI96_08885</name>
</gene>
<keyword evidence="3" id="KW-0813">Transport</keyword>
<dbReference type="InterPro" id="IPR038770">
    <property type="entry name" value="Na+/solute_symporter_sf"/>
</dbReference>
<keyword evidence="7 8" id="KW-0472">Membrane</keyword>
<comment type="subcellular location">
    <subcellularLocation>
        <location evidence="1">Cell membrane</location>
        <topology evidence="1">Multi-pass membrane protein</topology>
    </subcellularLocation>
</comment>
<comment type="caution">
    <text evidence="9">The sequence shown here is derived from an EMBL/GenBank/DDBJ whole genome shotgun (WGS) entry which is preliminary data.</text>
</comment>
<dbReference type="GO" id="GO:0005886">
    <property type="term" value="C:plasma membrane"/>
    <property type="evidence" value="ECO:0007669"/>
    <property type="project" value="UniProtKB-SubCell"/>
</dbReference>
<evidence type="ECO:0000313" key="9">
    <source>
        <dbReference type="EMBL" id="HEB96530.1"/>
    </source>
</evidence>
<feature type="transmembrane region" description="Helical" evidence="8">
    <location>
        <begin position="286"/>
        <end position="306"/>
    </location>
</feature>
<dbReference type="Gene3D" id="1.20.1530.20">
    <property type="match status" value="1"/>
</dbReference>
<keyword evidence="4" id="KW-1003">Cell membrane</keyword>
<dbReference type="Proteomes" id="UP000886251">
    <property type="component" value="Unassembled WGS sequence"/>
</dbReference>
<dbReference type="GO" id="GO:0055085">
    <property type="term" value="P:transmembrane transport"/>
    <property type="evidence" value="ECO:0007669"/>
    <property type="project" value="InterPro"/>
</dbReference>
<name>A0A831W947_9GAMM</name>
<protein>
    <submittedName>
        <fullName evidence="9">AEC family transporter</fullName>
    </submittedName>
</protein>
<feature type="transmembrane region" description="Helical" evidence="8">
    <location>
        <begin position="62"/>
        <end position="84"/>
    </location>
</feature>
<reference evidence="9" key="1">
    <citation type="journal article" date="2020" name="mSystems">
        <title>Genome- and Community-Level Interaction Insights into Carbon Utilization and Element Cycling Functions of Hydrothermarchaeota in Hydrothermal Sediment.</title>
        <authorList>
            <person name="Zhou Z."/>
            <person name="Liu Y."/>
            <person name="Xu W."/>
            <person name="Pan J."/>
            <person name="Luo Z.H."/>
            <person name="Li M."/>
        </authorList>
    </citation>
    <scope>NUCLEOTIDE SEQUENCE [LARGE SCALE GENOMIC DNA]</scope>
    <source>
        <strain evidence="9">HyVt-443</strain>
    </source>
</reference>
<feature type="transmembrane region" description="Helical" evidence="8">
    <location>
        <begin position="256"/>
        <end position="274"/>
    </location>
</feature>
<evidence type="ECO:0000256" key="8">
    <source>
        <dbReference type="SAM" id="Phobius"/>
    </source>
</evidence>
<dbReference type="InterPro" id="IPR004776">
    <property type="entry name" value="Mem_transp_PIN-like"/>
</dbReference>
<evidence type="ECO:0000256" key="5">
    <source>
        <dbReference type="ARBA" id="ARBA00022692"/>
    </source>
</evidence>
<feature type="transmembrane region" description="Helical" evidence="8">
    <location>
        <begin position="224"/>
        <end position="250"/>
    </location>
</feature>
<evidence type="ECO:0000256" key="2">
    <source>
        <dbReference type="ARBA" id="ARBA00010145"/>
    </source>
</evidence>
<dbReference type="AlphaFoldDB" id="A0A831W947"/>
<organism evidence="9">
    <name type="scientific">Sedimenticola thiotaurini</name>
    <dbReference type="NCBI Taxonomy" id="1543721"/>
    <lineage>
        <taxon>Bacteria</taxon>
        <taxon>Pseudomonadati</taxon>
        <taxon>Pseudomonadota</taxon>
        <taxon>Gammaproteobacteria</taxon>
        <taxon>Chromatiales</taxon>
        <taxon>Sedimenticolaceae</taxon>
        <taxon>Sedimenticola</taxon>
    </lineage>
</organism>
<evidence type="ECO:0000256" key="7">
    <source>
        <dbReference type="ARBA" id="ARBA00023136"/>
    </source>
</evidence>
<dbReference type="PANTHER" id="PTHR36838">
    <property type="entry name" value="AUXIN EFFLUX CARRIER FAMILY PROTEIN"/>
    <property type="match status" value="1"/>
</dbReference>
<keyword evidence="5 8" id="KW-0812">Transmembrane</keyword>
<dbReference type="PANTHER" id="PTHR36838:SF4">
    <property type="entry name" value="AUXIN EFFLUX CARRIER FAMILY PROTEIN"/>
    <property type="match status" value="1"/>
</dbReference>
<evidence type="ECO:0000256" key="3">
    <source>
        <dbReference type="ARBA" id="ARBA00022448"/>
    </source>
</evidence>
<evidence type="ECO:0000256" key="1">
    <source>
        <dbReference type="ARBA" id="ARBA00004651"/>
    </source>
</evidence>
<proteinExistence type="inferred from homology"/>
<comment type="similarity">
    <text evidence="2">Belongs to the auxin efflux carrier (TC 2.A.69) family.</text>
</comment>
<dbReference type="Pfam" id="PF03547">
    <property type="entry name" value="Mem_trans"/>
    <property type="match status" value="1"/>
</dbReference>
<feature type="transmembrane region" description="Helical" evidence="8">
    <location>
        <begin position="197"/>
        <end position="217"/>
    </location>
</feature>
<feature type="transmembrane region" description="Helical" evidence="8">
    <location>
        <begin position="170"/>
        <end position="191"/>
    </location>
</feature>
<feature type="transmembrane region" description="Helical" evidence="8">
    <location>
        <begin position="38"/>
        <end position="55"/>
    </location>
</feature>
<dbReference type="EMBL" id="DRKP01000099">
    <property type="protein sequence ID" value="HEB96530.1"/>
    <property type="molecule type" value="Genomic_DNA"/>
</dbReference>
<evidence type="ECO:0000256" key="6">
    <source>
        <dbReference type="ARBA" id="ARBA00022989"/>
    </source>
</evidence>
<evidence type="ECO:0000256" key="4">
    <source>
        <dbReference type="ARBA" id="ARBA00022475"/>
    </source>
</evidence>
<accession>A0A831W947</accession>
<feature type="transmembrane region" description="Helical" evidence="8">
    <location>
        <begin position="126"/>
        <end position="149"/>
    </location>
</feature>
<sequence length="308" mass="32277">MLSVVSALLPVFLIILLGAGLRHSRIFDQPAWRGFENLCYFVLFPILLVKTLATARIGGAEVLLFALSLLFAIFAMTGLLLLLWPLLGQRFGVTPAAFTSLVQGTTRWHGFVALSMVGLLYGDEGVTFMAITMAVIIPPLNIINVSVLARFGSARSDLRGVLGKLIRNPFIIACAAGAALNLSGIGLSGPLYHVFDILGGGALGLGLLTVGAGLHVGHVLGNRALVAFGALLRLLGMPALMFLGCLLFGIDGLPRTVAVLAGAVPTASSSYILARQMGGDHQLMANLISVQVLLAAATLPLMIWLAQG</sequence>